<evidence type="ECO:0000256" key="12">
    <source>
        <dbReference type="SAM" id="SignalP"/>
    </source>
</evidence>
<keyword evidence="6" id="KW-0838">Vasoactive</keyword>
<reference evidence="15" key="1">
    <citation type="journal article" date="2014" name="PLoS ONE">
        <title>The genome and linkage map of the northern pike (Esox lucius): conserved synteny revealed between the salmonid sister group and the Neoteleostei.</title>
        <authorList>
            <person name="Rondeau E.B."/>
            <person name="Minkley D.R."/>
            <person name="Leong J.S."/>
            <person name="Messmer A.M."/>
            <person name="Jantzen J.R."/>
            <person name="von Schalburg K.R."/>
            <person name="Lemon C."/>
            <person name="Bird N.H."/>
            <person name="Koop B.F."/>
        </authorList>
    </citation>
    <scope>NUCLEOTIDE SEQUENCE</scope>
</reference>
<dbReference type="GO" id="GO:0014826">
    <property type="term" value="P:vein smooth muscle contraction"/>
    <property type="evidence" value="ECO:0007669"/>
    <property type="project" value="TreeGrafter"/>
</dbReference>
<dbReference type="KEGG" id="els:105006640"/>
<dbReference type="GO" id="GO:0031708">
    <property type="term" value="F:endothelin B receptor binding"/>
    <property type="evidence" value="ECO:0007669"/>
    <property type="project" value="TreeGrafter"/>
</dbReference>
<feature type="signal peptide" evidence="12">
    <location>
        <begin position="1"/>
        <end position="20"/>
    </location>
</feature>
<dbReference type="OMA" id="CYSYRDK"/>
<evidence type="ECO:0000256" key="7">
    <source>
        <dbReference type="ARBA" id="ARBA00023157"/>
    </source>
</evidence>
<evidence type="ECO:0000256" key="11">
    <source>
        <dbReference type="SAM" id="MobiDB-lite"/>
    </source>
</evidence>
<proteinExistence type="inferred from homology"/>
<feature type="region of interest" description="Disordered" evidence="11">
    <location>
        <begin position="141"/>
        <end position="171"/>
    </location>
</feature>
<comment type="similarity">
    <text evidence="3">Belongs to the endothelin/sarafotoxin family.</text>
</comment>
<dbReference type="PROSITE" id="PS00270">
    <property type="entry name" value="ENDOTHELIN"/>
    <property type="match status" value="2"/>
</dbReference>
<evidence type="ECO:0000256" key="3">
    <source>
        <dbReference type="ARBA" id="ARBA00010959"/>
    </source>
</evidence>
<comment type="subcellular location">
    <subcellularLocation>
        <location evidence="2">Secreted</location>
    </subcellularLocation>
</comment>
<dbReference type="PANTHER" id="PTHR13874">
    <property type="entry name" value="ENDOTHELIN"/>
    <property type="match status" value="1"/>
</dbReference>
<sequence>MANASLMVWGVLLLIGIVAAFVNGSSVPLRDVVRSGEVDNMSWMNWISRPTTVYMASVTRGMPSGLGEAKGVARGVASGVGVAKGVASSDESLVTSEGRRRDKRCTCYSYRDKECVYYCHLDIIWINTPERTVPYGISSYRGSQRVRRSSPNKNGGRGRKRGRGERGRREIRGGRGTESLRCVCSEETDSECSSFCIDRQRLQ</sequence>
<dbReference type="Proteomes" id="UP000265140">
    <property type="component" value="Chromosome 2"/>
</dbReference>
<name>A0A6Q2XGS3_ESOLU</name>
<evidence type="ECO:0000256" key="2">
    <source>
        <dbReference type="ARBA" id="ARBA00004613"/>
    </source>
</evidence>
<gene>
    <name evidence="14" type="primary">SRSF3</name>
</gene>
<dbReference type="InterPro" id="IPR001928">
    <property type="entry name" value="Endothln-like_toxin"/>
</dbReference>
<evidence type="ECO:0000256" key="8">
    <source>
        <dbReference type="ARBA" id="ARBA00023322"/>
    </source>
</evidence>
<evidence type="ECO:0000256" key="10">
    <source>
        <dbReference type="ARBA" id="ARBA00041850"/>
    </source>
</evidence>
<evidence type="ECO:0000256" key="5">
    <source>
        <dbReference type="ARBA" id="ARBA00022729"/>
    </source>
</evidence>
<keyword evidence="4" id="KW-0964">Secreted</keyword>
<dbReference type="Ensembl" id="ENSELUT00000053072.2">
    <property type="protein sequence ID" value="ENSELUP00000052261.1"/>
    <property type="gene ID" value="ENSELUG00000032378.2"/>
</dbReference>
<dbReference type="InterPro" id="IPR020475">
    <property type="entry name" value="Endothelin"/>
</dbReference>
<comment type="function">
    <text evidence="1">Endothelins are endothelium-derived vasoconstrictor peptides.</text>
</comment>
<evidence type="ECO:0000313" key="14">
    <source>
        <dbReference type="Ensembl" id="ENSELUP00000052261.1"/>
    </source>
</evidence>
<keyword evidence="8" id="KW-0839">Vasoconstrictor</keyword>
<dbReference type="PANTHER" id="PTHR13874:SF11">
    <property type="entry name" value="ENDOTHELIN-3"/>
    <property type="match status" value="1"/>
</dbReference>
<feature type="domain" description="Endothelin-like toxin" evidence="13">
    <location>
        <begin position="104"/>
        <end position="125"/>
    </location>
</feature>
<dbReference type="InterPro" id="IPR019764">
    <property type="entry name" value="Endothelin_toxin_CS"/>
</dbReference>
<dbReference type="Bgee" id="ENSELUG00000032378">
    <property type="expression patterns" value="Expressed in nose and 3 other cell types or tissues"/>
</dbReference>
<evidence type="ECO:0000256" key="1">
    <source>
        <dbReference type="ARBA" id="ARBA00003023"/>
    </source>
</evidence>
<reference evidence="14" key="4">
    <citation type="submission" date="2025-09" db="UniProtKB">
        <authorList>
            <consortium name="Ensembl"/>
        </authorList>
    </citation>
    <scope>IDENTIFICATION</scope>
</reference>
<reference evidence="14" key="2">
    <citation type="submission" date="2020-02" db="EMBL/GenBank/DDBJ databases">
        <title>Esox lucius (northern pike) genome, fEsoLuc1, primary haplotype.</title>
        <authorList>
            <person name="Myers G."/>
            <person name="Karagic N."/>
            <person name="Meyer A."/>
            <person name="Pippel M."/>
            <person name="Reichard M."/>
            <person name="Winkler S."/>
            <person name="Tracey A."/>
            <person name="Sims Y."/>
            <person name="Howe K."/>
            <person name="Rhie A."/>
            <person name="Formenti G."/>
            <person name="Durbin R."/>
            <person name="Fedrigo O."/>
            <person name="Jarvis E.D."/>
        </authorList>
    </citation>
    <scope>NUCLEOTIDE SEQUENCE [LARGE SCALE GENOMIC DNA]</scope>
</reference>
<feature type="chain" id="PRO_5027671367" description="Endothelin-3" evidence="12">
    <location>
        <begin position="21"/>
        <end position="203"/>
    </location>
</feature>
<keyword evidence="15" id="KW-1185">Reference proteome</keyword>
<evidence type="ECO:0000256" key="9">
    <source>
        <dbReference type="ARBA" id="ARBA00040198"/>
    </source>
</evidence>
<dbReference type="GeneTree" id="ENSGT00950000183053"/>
<dbReference type="GO" id="GO:0019229">
    <property type="term" value="P:regulation of vasoconstriction"/>
    <property type="evidence" value="ECO:0007669"/>
    <property type="project" value="InterPro"/>
</dbReference>
<reference evidence="14" key="3">
    <citation type="submission" date="2025-08" db="UniProtKB">
        <authorList>
            <consortium name="Ensembl"/>
        </authorList>
    </citation>
    <scope>IDENTIFICATION</scope>
</reference>
<evidence type="ECO:0000313" key="15">
    <source>
        <dbReference type="Proteomes" id="UP000265140"/>
    </source>
</evidence>
<protein>
    <recommendedName>
        <fullName evidence="9">Endothelin-3</fullName>
    </recommendedName>
    <alternativeName>
        <fullName evidence="10">Preproendothelin-3</fullName>
    </alternativeName>
</protein>
<evidence type="ECO:0000256" key="6">
    <source>
        <dbReference type="ARBA" id="ARBA00022858"/>
    </source>
</evidence>
<dbReference type="InParanoid" id="A0A6Q2XGS3"/>
<evidence type="ECO:0000259" key="13">
    <source>
        <dbReference type="SMART" id="SM00272"/>
    </source>
</evidence>
<dbReference type="SMART" id="SM00272">
    <property type="entry name" value="END"/>
    <property type="match status" value="2"/>
</dbReference>
<dbReference type="GO" id="GO:0005179">
    <property type="term" value="F:hormone activity"/>
    <property type="evidence" value="ECO:0007669"/>
    <property type="project" value="TreeGrafter"/>
</dbReference>
<feature type="compositionally biased region" description="Basic residues" evidence="11">
    <location>
        <begin position="144"/>
        <end position="163"/>
    </location>
</feature>
<dbReference type="AlphaFoldDB" id="A0A6Q2XGS3"/>
<evidence type="ECO:0000256" key="4">
    <source>
        <dbReference type="ARBA" id="ARBA00022525"/>
    </source>
</evidence>
<keyword evidence="5 12" id="KW-0732">Signal</keyword>
<keyword evidence="7" id="KW-1015">Disulfide bond</keyword>
<dbReference type="GO" id="GO:0003100">
    <property type="term" value="P:regulation of systemic arterial blood pressure by endothelin"/>
    <property type="evidence" value="ECO:0007669"/>
    <property type="project" value="TreeGrafter"/>
</dbReference>
<dbReference type="GO" id="GO:0006874">
    <property type="term" value="P:intracellular calcium ion homeostasis"/>
    <property type="evidence" value="ECO:0007669"/>
    <property type="project" value="TreeGrafter"/>
</dbReference>
<feature type="domain" description="Endothelin-like toxin" evidence="13">
    <location>
        <begin position="181"/>
        <end position="202"/>
    </location>
</feature>
<dbReference type="PRINTS" id="PR00365">
    <property type="entry name" value="ENDOTHELIN"/>
</dbReference>
<dbReference type="GO" id="GO:0005615">
    <property type="term" value="C:extracellular space"/>
    <property type="evidence" value="ECO:0007669"/>
    <property type="project" value="TreeGrafter"/>
</dbReference>
<organism evidence="14 15">
    <name type="scientific">Esox lucius</name>
    <name type="common">Northern pike</name>
    <dbReference type="NCBI Taxonomy" id="8010"/>
    <lineage>
        <taxon>Eukaryota</taxon>
        <taxon>Metazoa</taxon>
        <taxon>Chordata</taxon>
        <taxon>Craniata</taxon>
        <taxon>Vertebrata</taxon>
        <taxon>Euteleostomi</taxon>
        <taxon>Actinopterygii</taxon>
        <taxon>Neopterygii</taxon>
        <taxon>Teleostei</taxon>
        <taxon>Protacanthopterygii</taxon>
        <taxon>Esociformes</taxon>
        <taxon>Esocidae</taxon>
        <taxon>Esox</taxon>
    </lineage>
</organism>
<dbReference type="Pfam" id="PF00322">
    <property type="entry name" value="Endothelin"/>
    <property type="match status" value="1"/>
</dbReference>
<dbReference type="OrthoDB" id="9943124at2759"/>
<accession>A0A6Q2XGS3</accession>